<organism evidence="1 2">
    <name type="scientific">Cognatiyoonia koreensis</name>
    <dbReference type="NCBI Taxonomy" id="364200"/>
    <lineage>
        <taxon>Bacteria</taxon>
        <taxon>Pseudomonadati</taxon>
        <taxon>Pseudomonadota</taxon>
        <taxon>Alphaproteobacteria</taxon>
        <taxon>Rhodobacterales</taxon>
        <taxon>Paracoccaceae</taxon>
        <taxon>Cognatiyoonia</taxon>
    </lineage>
</organism>
<dbReference type="Gene3D" id="3.40.50.300">
    <property type="entry name" value="P-loop containing nucleotide triphosphate hydrolases"/>
    <property type="match status" value="1"/>
</dbReference>
<proteinExistence type="predicted"/>
<dbReference type="AlphaFoldDB" id="A0A1I0RT03"/>
<evidence type="ECO:0000313" key="2">
    <source>
        <dbReference type="Proteomes" id="UP000199167"/>
    </source>
</evidence>
<dbReference type="EMBL" id="FOIZ01000002">
    <property type="protein sequence ID" value="SEW44510.1"/>
    <property type="molecule type" value="Genomic_DNA"/>
</dbReference>
<dbReference type="GO" id="GO:0006044">
    <property type="term" value="P:N-acetylglucosamine metabolic process"/>
    <property type="evidence" value="ECO:0007669"/>
    <property type="project" value="TreeGrafter"/>
</dbReference>
<dbReference type="PANTHER" id="PTHR10704">
    <property type="entry name" value="CARBOHYDRATE SULFOTRANSFERASE"/>
    <property type="match status" value="1"/>
</dbReference>
<dbReference type="Proteomes" id="UP000199167">
    <property type="component" value="Unassembled WGS sequence"/>
</dbReference>
<dbReference type="STRING" id="364200.SAMN04488515_3204"/>
<protein>
    <submittedName>
        <fullName evidence="1">Sulfotransferase family protein</fullName>
    </submittedName>
</protein>
<dbReference type="GO" id="GO:0001517">
    <property type="term" value="F:N-acetylglucosamine 6-O-sulfotransferase activity"/>
    <property type="evidence" value="ECO:0007669"/>
    <property type="project" value="TreeGrafter"/>
</dbReference>
<dbReference type="SUPFAM" id="SSF52540">
    <property type="entry name" value="P-loop containing nucleoside triphosphate hydrolases"/>
    <property type="match status" value="1"/>
</dbReference>
<dbReference type="InterPro" id="IPR027417">
    <property type="entry name" value="P-loop_NTPase"/>
</dbReference>
<gene>
    <name evidence="1" type="ORF">SAMN04488515_3204</name>
</gene>
<evidence type="ECO:0000313" key="1">
    <source>
        <dbReference type="EMBL" id="SEW44510.1"/>
    </source>
</evidence>
<reference evidence="1 2" key="1">
    <citation type="submission" date="2016-10" db="EMBL/GenBank/DDBJ databases">
        <authorList>
            <person name="de Groot N.N."/>
        </authorList>
    </citation>
    <scope>NUCLEOTIDE SEQUENCE [LARGE SCALE GENOMIC DNA]</scope>
    <source>
        <strain evidence="1 2">DSM 17925</strain>
    </source>
</reference>
<dbReference type="InterPro" id="IPR051135">
    <property type="entry name" value="Gal/GlcNAc/GalNAc_ST"/>
</dbReference>
<dbReference type="Pfam" id="PF13469">
    <property type="entry name" value="Sulfotransfer_3"/>
    <property type="match status" value="1"/>
</dbReference>
<dbReference type="PANTHER" id="PTHR10704:SF44">
    <property type="entry name" value="LD35051P-RELATED"/>
    <property type="match status" value="1"/>
</dbReference>
<keyword evidence="2" id="KW-1185">Reference proteome</keyword>
<name>A0A1I0RT03_9RHOB</name>
<keyword evidence="1" id="KW-0808">Transferase</keyword>
<accession>A0A1I0RT03</accession>
<dbReference type="GO" id="GO:0006790">
    <property type="term" value="P:sulfur compound metabolic process"/>
    <property type="evidence" value="ECO:0007669"/>
    <property type="project" value="TreeGrafter"/>
</dbReference>
<sequence length="293" mass="34223">MFRLMLGAHPELVEIGENQFIVDGLIDPHAEDFRYNTHWLRHERVFRMRNLTCPDGLDGLALRDHMIAAMKDGRDGPPVITFHADIDVLDRLFPTARYIHIYRDPRDVANSATRFGWSGNVYYGADFWLAAEESWARKKKTLNPRRYAEVRYEDLVMNPSSELSRLCDFLGIAFTDAMFGYAEKSTYDKPDPKLTQQWKRKLTSRQTALVEHRCGPLMDELGYERAHRDLQPMGRLSKLHLAVDNKLRKVKAAIRFFGFRDYGMEKIFRLPGLQARRQAVLLRMQETMNRSLK</sequence>